<evidence type="ECO:0000256" key="3">
    <source>
        <dbReference type="ARBA" id="ARBA00022723"/>
    </source>
</evidence>
<dbReference type="InterPro" id="IPR010208">
    <property type="entry name" value="Ion_transpt_RnfC/RsxC"/>
</dbReference>
<feature type="binding site" evidence="8">
    <location>
        <position position="422"/>
    </location>
    <ligand>
        <name>[4Fe-4S] cluster</name>
        <dbReference type="ChEBI" id="CHEBI:49883"/>
        <label>1</label>
    </ligand>
</feature>
<dbReference type="NCBIfam" id="NF003454">
    <property type="entry name" value="PRK05035.1"/>
    <property type="match status" value="1"/>
</dbReference>
<dbReference type="InterPro" id="IPR019554">
    <property type="entry name" value="Soluble_ligand-bd"/>
</dbReference>
<dbReference type="HAMAP" id="MF_00461">
    <property type="entry name" value="RsxC_RnfC"/>
    <property type="match status" value="1"/>
</dbReference>
<keyword evidence="12" id="KW-1185">Reference proteome</keyword>
<dbReference type="RefSeq" id="WP_177713673.1">
    <property type="nucleotide sequence ID" value="NZ_JACRSQ010000007.1"/>
</dbReference>
<keyword evidence="7 8" id="KW-0411">Iron-sulfur</keyword>
<organism evidence="11 12">
    <name type="scientific">Bianquea renquensis</name>
    <dbReference type="NCBI Taxonomy" id="2763661"/>
    <lineage>
        <taxon>Bacteria</taxon>
        <taxon>Bacillati</taxon>
        <taxon>Bacillota</taxon>
        <taxon>Clostridia</taxon>
        <taxon>Eubacteriales</taxon>
        <taxon>Bianqueaceae</taxon>
        <taxon>Bianquea</taxon>
    </lineage>
</organism>
<proteinExistence type="inferred from homology"/>
<dbReference type="Gene3D" id="3.40.50.11540">
    <property type="entry name" value="NADH-ubiquinone oxidoreductase 51kDa subunit"/>
    <property type="match status" value="1"/>
</dbReference>
<comment type="caution">
    <text evidence="11">The sequence shown here is derived from an EMBL/GenBank/DDBJ whole genome shotgun (WGS) entry which is preliminary data.</text>
</comment>
<dbReference type="Pfam" id="PF13375">
    <property type="entry name" value="RnfC_N"/>
    <property type="match status" value="1"/>
</dbReference>
<comment type="subcellular location">
    <subcellularLocation>
        <location evidence="8">Cell membrane</location>
        <topology evidence="8">Peripheral membrane protein</topology>
    </subcellularLocation>
</comment>
<dbReference type="PROSITE" id="PS00198">
    <property type="entry name" value="4FE4S_FER_1"/>
    <property type="match status" value="1"/>
</dbReference>
<dbReference type="PANTHER" id="PTHR43034">
    <property type="entry name" value="ION-TRANSLOCATING OXIDOREDUCTASE COMPLEX SUBUNIT C"/>
    <property type="match status" value="1"/>
</dbReference>
<dbReference type="Pfam" id="PF10531">
    <property type="entry name" value="SLBB"/>
    <property type="match status" value="1"/>
</dbReference>
<evidence type="ECO:0000256" key="1">
    <source>
        <dbReference type="ARBA" id="ARBA00022448"/>
    </source>
</evidence>
<feature type="binding site" evidence="8">
    <location>
        <position position="412"/>
    </location>
    <ligand>
        <name>[4Fe-4S] cluster</name>
        <dbReference type="ChEBI" id="CHEBI:49883"/>
        <label>2</label>
    </ligand>
</feature>
<evidence type="ECO:0000259" key="10">
    <source>
        <dbReference type="PROSITE" id="PS51379"/>
    </source>
</evidence>
<comment type="function">
    <text evidence="8">Part of a membrane-bound complex that couples electron transfer with translocation of ions across the membrane.</text>
</comment>
<keyword evidence="8" id="KW-1003">Cell membrane</keyword>
<keyword evidence="1 8" id="KW-0813">Transport</keyword>
<dbReference type="InterPro" id="IPR037225">
    <property type="entry name" value="Nuo51_FMN-bd_sf"/>
</dbReference>
<keyword evidence="6 8" id="KW-0408">Iron</keyword>
<dbReference type="Proteomes" id="UP000657006">
    <property type="component" value="Unassembled WGS sequence"/>
</dbReference>
<feature type="binding site" evidence="8">
    <location>
        <position position="418"/>
    </location>
    <ligand>
        <name>[4Fe-4S] cluster</name>
        <dbReference type="ChEBI" id="CHEBI:49883"/>
        <label>2</label>
    </ligand>
</feature>
<dbReference type="EMBL" id="JACRSQ010000007">
    <property type="protein sequence ID" value="MBC8543228.1"/>
    <property type="molecule type" value="Genomic_DNA"/>
</dbReference>
<gene>
    <name evidence="11" type="primary">rsxC</name>
    <name evidence="8" type="synonym">rnfC</name>
    <name evidence="11" type="ORF">H8730_06695</name>
</gene>
<dbReference type="PANTHER" id="PTHR43034:SF2">
    <property type="entry name" value="ION-TRANSLOCATING OXIDOREDUCTASE COMPLEX SUBUNIT C"/>
    <property type="match status" value="1"/>
</dbReference>
<evidence type="ECO:0000256" key="4">
    <source>
        <dbReference type="ARBA" id="ARBA00022737"/>
    </source>
</evidence>
<dbReference type="Pfam" id="PF13187">
    <property type="entry name" value="Fer4_9"/>
    <property type="match status" value="1"/>
</dbReference>
<keyword evidence="2 8" id="KW-0004">4Fe-4S</keyword>
<feature type="binding site" evidence="8">
    <location>
        <position position="379"/>
    </location>
    <ligand>
        <name>[4Fe-4S] cluster</name>
        <dbReference type="ChEBI" id="CHEBI:49883"/>
        <label>1</label>
    </ligand>
</feature>
<dbReference type="NCBIfam" id="TIGR01945">
    <property type="entry name" value="rnfC"/>
    <property type="match status" value="1"/>
</dbReference>
<dbReference type="GO" id="GO:0005886">
    <property type="term" value="C:plasma membrane"/>
    <property type="evidence" value="ECO:0007669"/>
    <property type="project" value="UniProtKB-SubCell"/>
</dbReference>
<protein>
    <recommendedName>
        <fullName evidence="8">Ion-translocating oxidoreductase complex subunit C</fullName>
        <ecNumber evidence="8">7.-.-.-</ecNumber>
    </recommendedName>
    <alternativeName>
        <fullName evidence="8">Rnf electron transport complex subunit C</fullName>
    </alternativeName>
</protein>
<dbReference type="InterPro" id="IPR011538">
    <property type="entry name" value="Nuo51_FMN-bd"/>
</dbReference>
<feature type="binding site" evidence="8">
    <location>
        <position position="376"/>
    </location>
    <ligand>
        <name>[4Fe-4S] cluster</name>
        <dbReference type="ChEBI" id="CHEBI:49883"/>
        <label>1</label>
    </ligand>
</feature>
<evidence type="ECO:0000256" key="5">
    <source>
        <dbReference type="ARBA" id="ARBA00022982"/>
    </source>
</evidence>
<evidence type="ECO:0000313" key="12">
    <source>
        <dbReference type="Proteomes" id="UP000657006"/>
    </source>
</evidence>
<keyword evidence="3 8" id="KW-0479">Metal-binding</keyword>
<sequence length="447" mass="48968">MSQFSGALRTFKGGIHPPDSKKITEGKPIEDYLDPQMDLVFPMQQHIGAPCKPLVKKGDRILRGQCIGEAAGFVSSPIHSSVSGVVKDVKPMLHINGSKVMSVVVENDHQYEEAPELAVRYEYTAMKREEIVERIRQAGIVGMGGAGFPAHVKLSPGPDKKIDTIIVNGAECEPFLSSDYRVMIEAPEKVVEGLKILLTLFPEAKGYIGIENNKPKSIELLMDLTKEIPNVSVVPLLTKYPQGGEKQLINAVTGRQVPSGGLPADAGCIVHNIDTVVAIYYALVESLPLMRRIVTVAGGAIREAKNFRVRIGTNIQELIQAAGGFVTEPYKILNGGPMMGMPLYSTDVPVLKGTSALLFFNEEEAFIPEESQCIRCGKCIEACPIHLLPYELNHLALRRDWEGFERMHGMDCIECGSCCYVCPAKRHLTQTFKAGKQIVAANRKKKG</sequence>
<dbReference type="GO" id="GO:0051539">
    <property type="term" value="F:4 iron, 4 sulfur cluster binding"/>
    <property type="evidence" value="ECO:0007669"/>
    <property type="project" value="UniProtKB-KW"/>
</dbReference>
<feature type="binding site" evidence="8">
    <location>
        <position position="415"/>
    </location>
    <ligand>
        <name>[4Fe-4S] cluster</name>
        <dbReference type="ChEBI" id="CHEBI:49883"/>
        <label>2</label>
    </ligand>
</feature>
<keyword evidence="4 8" id="KW-0677">Repeat</keyword>
<dbReference type="InterPro" id="IPR026902">
    <property type="entry name" value="RnfC_N"/>
</dbReference>
<feature type="binding site" evidence="8">
    <location>
        <position position="373"/>
    </location>
    <ligand>
        <name>[4Fe-4S] cluster</name>
        <dbReference type="ChEBI" id="CHEBI:49883"/>
        <label>1</label>
    </ligand>
</feature>
<reference evidence="11" key="1">
    <citation type="submission" date="2020-08" db="EMBL/GenBank/DDBJ databases">
        <title>Genome public.</title>
        <authorList>
            <person name="Liu C."/>
            <person name="Sun Q."/>
        </authorList>
    </citation>
    <scope>NUCLEOTIDE SEQUENCE</scope>
    <source>
        <strain evidence="11">NSJ-32</strain>
    </source>
</reference>
<dbReference type="PROSITE" id="PS51379">
    <property type="entry name" value="4FE4S_FER_2"/>
    <property type="match status" value="1"/>
</dbReference>
<evidence type="ECO:0000256" key="6">
    <source>
        <dbReference type="ARBA" id="ARBA00023004"/>
    </source>
</evidence>
<keyword evidence="8" id="KW-1278">Translocase</keyword>
<dbReference type="SUPFAM" id="SSF142019">
    <property type="entry name" value="Nqo1 FMN-binding domain-like"/>
    <property type="match status" value="1"/>
</dbReference>
<dbReference type="GO" id="GO:0022900">
    <property type="term" value="P:electron transport chain"/>
    <property type="evidence" value="ECO:0007669"/>
    <property type="project" value="UniProtKB-UniRule"/>
</dbReference>
<dbReference type="InterPro" id="IPR017900">
    <property type="entry name" value="4Fe4S_Fe_S_CS"/>
</dbReference>
<comment type="similarity">
    <text evidence="8">Belongs to the 4Fe4S bacterial-type ferredoxin family. RnfC subfamily.</text>
</comment>
<dbReference type="SUPFAM" id="SSF46548">
    <property type="entry name" value="alpha-helical ferredoxin"/>
    <property type="match status" value="1"/>
</dbReference>
<evidence type="ECO:0000256" key="2">
    <source>
        <dbReference type="ARBA" id="ARBA00022485"/>
    </source>
</evidence>
<evidence type="ECO:0000256" key="9">
    <source>
        <dbReference type="SAM" id="MobiDB-lite"/>
    </source>
</evidence>
<keyword evidence="5 8" id="KW-0249">Electron transport</keyword>
<comment type="subunit">
    <text evidence="8">The complex is composed of six subunits: RnfA, RnfB, RnfC, RnfD, RnfE and RnfG.</text>
</comment>
<dbReference type="EC" id="7.-.-.-" evidence="8"/>
<name>A0A926I192_9FIRM</name>
<feature type="region of interest" description="Disordered" evidence="9">
    <location>
        <begin position="1"/>
        <end position="25"/>
    </location>
</feature>
<feature type="domain" description="4Fe-4S ferredoxin-type" evidence="10">
    <location>
        <begin position="363"/>
        <end position="393"/>
    </location>
</feature>
<dbReference type="Gene3D" id="3.30.70.20">
    <property type="match status" value="1"/>
</dbReference>
<evidence type="ECO:0000313" key="11">
    <source>
        <dbReference type="EMBL" id="MBC8543228.1"/>
    </source>
</evidence>
<feature type="binding site" evidence="8">
    <location>
        <position position="383"/>
    </location>
    <ligand>
        <name>[4Fe-4S] cluster</name>
        <dbReference type="ChEBI" id="CHEBI:49883"/>
        <label>2</label>
    </ligand>
</feature>
<dbReference type="Pfam" id="PF01512">
    <property type="entry name" value="Complex1_51K"/>
    <property type="match status" value="1"/>
</dbReference>
<evidence type="ECO:0000256" key="8">
    <source>
        <dbReference type="HAMAP-Rule" id="MF_00461"/>
    </source>
</evidence>
<keyword evidence="8" id="KW-0472">Membrane</keyword>
<accession>A0A926I192</accession>
<evidence type="ECO:0000256" key="7">
    <source>
        <dbReference type="ARBA" id="ARBA00023014"/>
    </source>
</evidence>
<dbReference type="AlphaFoldDB" id="A0A926I192"/>
<dbReference type="InterPro" id="IPR017896">
    <property type="entry name" value="4Fe4S_Fe-S-bd"/>
</dbReference>
<dbReference type="GO" id="GO:0046872">
    <property type="term" value="F:metal ion binding"/>
    <property type="evidence" value="ECO:0007669"/>
    <property type="project" value="UniProtKB-KW"/>
</dbReference>
<comment type="cofactor">
    <cofactor evidence="8">
        <name>[4Fe-4S] cluster</name>
        <dbReference type="ChEBI" id="CHEBI:49883"/>
    </cofactor>
    <text evidence="8">Binds 2 [4Fe-4S] clusters per subunit.</text>
</comment>
<dbReference type="GO" id="GO:0009055">
    <property type="term" value="F:electron transfer activity"/>
    <property type="evidence" value="ECO:0007669"/>
    <property type="project" value="InterPro"/>
</dbReference>